<evidence type="ECO:0000313" key="3">
    <source>
        <dbReference type="EMBL" id="KAK6914049.1"/>
    </source>
</evidence>
<dbReference type="InterPro" id="IPR044730">
    <property type="entry name" value="RNase_H-like_dom_plant"/>
</dbReference>
<dbReference type="AlphaFoldDB" id="A0AAN8UHD6"/>
<organism evidence="3 4">
    <name type="scientific">Dillenia turbinata</name>
    <dbReference type="NCBI Taxonomy" id="194707"/>
    <lineage>
        <taxon>Eukaryota</taxon>
        <taxon>Viridiplantae</taxon>
        <taxon>Streptophyta</taxon>
        <taxon>Embryophyta</taxon>
        <taxon>Tracheophyta</taxon>
        <taxon>Spermatophyta</taxon>
        <taxon>Magnoliopsida</taxon>
        <taxon>eudicotyledons</taxon>
        <taxon>Gunneridae</taxon>
        <taxon>Pentapetalae</taxon>
        <taxon>Dilleniales</taxon>
        <taxon>Dilleniaceae</taxon>
        <taxon>Dillenia</taxon>
    </lineage>
</organism>
<dbReference type="GO" id="GO:0003676">
    <property type="term" value="F:nucleic acid binding"/>
    <property type="evidence" value="ECO:0007669"/>
    <property type="project" value="InterPro"/>
</dbReference>
<dbReference type="GO" id="GO:0005737">
    <property type="term" value="C:cytoplasm"/>
    <property type="evidence" value="ECO:0007669"/>
    <property type="project" value="TreeGrafter"/>
</dbReference>
<protein>
    <submittedName>
        <fullName evidence="3">SRR1-like domain</fullName>
    </submittedName>
</protein>
<dbReference type="PANTHER" id="PTHR28626:SF4">
    <property type="entry name" value="PROTEIN SENSITIVITY TO RED LIGHT REDUCED 1-LIKE"/>
    <property type="match status" value="1"/>
</dbReference>
<dbReference type="CDD" id="cd06222">
    <property type="entry name" value="RNase_H_like"/>
    <property type="match status" value="1"/>
</dbReference>
<dbReference type="InterPro" id="IPR012942">
    <property type="entry name" value="SRR1-like"/>
</dbReference>
<dbReference type="InterPro" id="IPR036397">
    <property type="entry name" value="RNaseH_sf"/>
</dbReference>
<evidence type="ECO:0000259" key="2">
    <source>
        <dbReference type="Pfam" id="PF13456"/>
    </source>
</evidence>
<comment type="caution">
    <text evidence="3">The sequence shown here is derived from an EMBL/GenBank/DDBJ whole genome shotgun (WGS) entry which is preliminary data.</text>
</comment>
<dbReference type="Pfam" id="PF13456">
    <property type="entry name" value="RVT_3"/>
    <property type="match status" value="1"/>
</dbReference>
<dbReference type="PANTHER" id="PTHR28626">
    <property type="entry name" value="SRR1-LIKE PROTEIN"/>
    <property type="match status" value="1"/>
</dbReference>
<feature type="domain" description="RNase H type-1" evidence="2">
    <location>
        <begin position="351"/>
        <end position="468"/>
    </location>
</feature>
<dbReference type="Gene3D" id="3.30.420.10">
    <property type="entry name" value="Ribonuclease H-like superfamily/Ribonuclease H"/>
    <property type="match status" value="1"/>
</dbReference>
<accession>A0AAN8UHD6</accession>
<dbReference type="InterPro" id="IPR040044">
    <property type="entry name" value="SRR1L"/>
</dbReference>
<dbReference type="GO" id="GO:0004523">
    <property type="term" value="F:RNA-DNA hybrid ribonuclease activity"/>
    <property type="evidence" value="ECO:0007669"/>
    <property type="project" value="InterPro"/>
</dbReference>
<dbReference type="Proteomes" id="UP001370490">
    <property type="component" value="Unassembled WGS sequence"/>
</dbReference>
<dbReference type="Pfam" id="PF07985">
    <property type="entry name" value="SRR1"/>
    <property type="match status" value="1"/>
</dbReference>
<feature type="domain" description="SRR1-like" evidence="1">
    <location>
        <begin position="85"/>
        <end position="211"/>
    </location>
</feature>
<sequence length="484" mass="56156">MPYSDWKSTESTRCKIKKFNAAAAADFVGNSSNKVKRKKMKTDTSTSDEVKRLKKEISITISSMKETRYYGKLRHQLRNTPSFQKEIKRVLGPHQHMTMVIYALGSPHFCHICQYQLAMALLLKHDFSDWIGEVEVYDPMFSPADCEVLKEFGCNVLSVNEHGQRQVKRPTLFFMPHAEKDLRASLLEANWCTSQINRMVLLSSTFDTRNPPKLPRGKVYREGKVYYDMYEVLTDALVKYTTEFEIDIPYLILQRHSFHFFNMDPNLDMDTLLPDDFTREMRLEKRREYYQMDKERNDYKHLIKMCEENFAEIFKAENGENWFEMCSEDRVPRSILCSWHTPARGWIKLNFSGISPDENGSAGFGGVIRNEHNHRLVTYKGSLYQADSIVANAEALRQGLRCLKYISPIKKLVIEGDDLSVIRWASKGPEPPEKITEALCEIFGLLQGIQIVIYYVYEEANMLARKLAIKGAKSRDLQVWVPPS</sequence>
<evidence type="ECO:0000313" key="4">
    <source>
        <dbReference type="Proteomes" id="UP001370490"/>
    </source>
</evidence>
<proteinExistence type="predicted"/>
<dbReference type="InterPro" id="IPR012337">
    <property type="entry name" value="RNaseH-like_sf"/>
</dbReference>
<dbReference type="EMBL" id="JBAMMX010000026">
    <property type="protein sequence ID" value="KAK6914049.1"/>
    <property type="molecule type" value="Genomic_DNA"/>
</dbReference>
<name>A0AAN8UHD6_9MAGN</name>
<gene>
    <name evidence="3" type="ORF">RJ641_021370</name>
</gene>
<evidence type="ECO:0000259" key="1">
    <source>
        <dbReference type="Pfam" id="PF07985"/>
    </source>
</evidence>
<dbReference type="SUPFAM" id="SSF53098">
    <property type="entry name" value="Ribonuclease H-like"/>
    <property type="match status" value="1"/>
</dbReference>
<keyword evidence="4" id="KW-1185">Reference proteome</keyword>
<dbReference type="InterPro" id="IPR002156">
    <property type="entry name" value="RNaseH_domain"/>
</dbReference>
<reference evidence="3 4" key="1">
    <citation type="submission" date="2023-12" db="EMBL/GenBank/DDBJ databases">
        <title>A high-quality genome assembly for Dillenia turbinata (Dilleniales).</title>
        <authorList>
            <person name="Chanderbali A."/>
        </authorList>
    </citation>
    <scope>NUCLEOTIDE SEQUENCE [LARGE SCALE GENOMIC DNA]</scope>
    <source>
        <strain evidence="3">LSX21</strain>
        <tissue evidence="3">Leaf</tissue>
    </source>
</reference>
<dbReference type="GO" id="GO:0005634">
    <property type="term" value="C:nucleus"/>
    <property type="evidence" value="ECO:0007669"/>
    <property type="project" value="TreeGrafter"/>
</dbReference>